<evidence type="ECO:0000256" key="4">
    <source>
        <dbReference type="ARBA" id="ARBA00022553"/>
    </source>
</evidence>
<dbReference type="InterPro" id="IPR020845">
    <property type="entry name" value="AMP-binding_CS"/>
</dbReference>
<evidence type="ECO:0000256" key="2">
    <source>
        <dbReference type="ARBA" id="ARBA00006432"/>
    </source>
</evidence>
<name>A0ABR9AS38_9BACL</name>
<evidence type="ECO:0000313" key="11">
    <source>
        <dbReference type="Proteomes" id="UP000634529"/>
    </source>
</evidence>
<dbReference type="PROSITE" id="PS00455">
    <property type="entry name" value="AMP_BINDING"/>
    <property type="match status" value="2"/>
</dbReference>
<dbReference type="Gene3D" id="3.30.300.30">
    <property type="match status" value="2"/>
</dbReference>
<dbReference type="Pfam" id="PF08242">
    <property type="entry name" value="Methyltransf_12"/>
    <property type="match status" value="1"/>
</dbReference>
<dbReference type="NCBIfam" id="TIGR01733">
    <property type="entry name" value="AA-adenyl-dom"/>
    <property type="match status" value="2"/>
</dbReference>
<dbReference type="InterPro" id="IPR029063">
    <property type="entry name" value="SAM-dependent_MTases_sf"/>
</dbReference>
<comment type="cofactor">
    <cofactor evidence="1">
        <name>pantetheine 4'-phosphate</name>
        <dbReference type="ChEBI" id="CHEBI:47942"/>
    </cofactor>
</comment>
<dbReference type="InterPro" id="IPR039564">
    <property type="entry name" value="Peptidase_C39-like"/>
</dbReference>
<dbReference type="Gene3D" id="3.30.559.10">
    <property type="entry name" value="Chloramphenicol acetyltransferase-like domain"/>
    <property type="match status" value="1"/>
</dbReference>
<proteinExistence type="inferred from homology"/>
<dbReference type="PANTHER" id="PTHR45527">
    <property type="entry name" value="NONRIBOSOMAL PEPTIDE SYNTHETASE"/>
    <property type="match status" value="1"/>
</dbReference>
<keyword evidence="4" id="KW-0597">Phosphoprotein</keyword>
<dbReference type="Gene3D" id="3.40.50.980">
    <property type="match status" value="2"/>
</dbReference>
<dbReference type="PANTHER" id="PTHR45527:SF1">
    <property type="entry name" value="FATTY ACID SYNTHASE"/>
    <property type="match status" value="1"/>
</dbReference>
<evidence type="ECO:0000259" key="9">
    <source>
        <dbReference type="PROSITE" id="PS50075"/>
    </source>
</evidence>
<dbReference type="Proteomes" id="UP000634529">
    <property type="component" value="Unassembled WGS sequence"/>
</dbReference>
<gene>
    <name evidence="10" type="ORF">IFO66_01290</name>
</gene>
<dbReference type="InterPro" id="IPR001242">
    <property type="entry name" value="Condensation_dom"/>
</dbReference>
<dbReference type="Gene3D" id="3.40.50.150">
    <property type="entry name" value="Vaccinia Virus protein VP39"/>
    <property type="match status" value="1"/>
</dbReference>
<evidence type="ECO:0000256" key="7">
    <source>
        <dbReference type="ARBA" id="ARBA00023268"/>
    </source>
</evidence>
<dbReference type="InterPro" id="IPR000873">
    <property type="entry name" value="AMP-dep_synth/lig_dom"/>
</dbReference>
<dbReference type="Pfam" id="PF00550">
    <property type="entry name" value="PP-binding"/>
    <property type="match status" value="2"/>
</dbReference>
<evidence type="ECO:0000313" key="10">
    <source>
        <dbReference type="EMBL" id="MBD8496930.1"/>
    </source>
</evidence>
<accession>A0ABR9AS38</accession>
<organism evidence="10 11">
    <name type="scientific">Paenibacillus arenosi</name>
    <dbReference type="NCBI Taxonomy" id="2774142"/>
    <lineage>
        <taxon>Bacteria</taxon>
        <taxon>Bacillati</taxon>
        <taxon>Bacillota</taxon>
        <taxon>Bacilli</taxon>
        <taxon>Bacillales</taxon>
        <taxon>Paenibacillaceae</taxon>
        <taxon>Paenibacillus</taxon>
    </lineage>
</organism>
<dbReference type="InterPro" id="IPR036736">
    <property type="entry name" value="ACP-like_sf"/>
</dbReference>
<dbReference type="InterPro" id="IPR045851">
    <property type="entry name" value="AMP-bd_C_sf"/>
</dbReference>
<evidence type="ECO:0000256" key="6">
    <source>
        <dbReference type="ARBA" id="ARBA00023194"/>
    </source>
</evidence>
<comment type="caution">
    <text evidence="10">The sequence shown here is derived from an EMBL/GenBank/DDBJ whole genome shotgun (WGS) entry which is preliminary data.</text>
</comment>
<dbReference type="InterPro" id="IPR010071">
    <property type="entry name" value="AA_adenyl_dom"/>
</dbReference>
<dbReference type="Gene3D" id="3.30.559.30">
    <property type="entry name" value="Nonribosomal peptide synthetase, condensation domain"/>
    <property type="match status" value="2"/>
</dbReference>
<dbReference type="InterPro" id="IPR023213">
    <property type="entry name" value="CAT-like_dom_sf"/>
</dbReference>
<dbReference type="Pfam" id="PF00501">
    <property type="entry name" value="AMP-binding"/>
    <property type="match status" value="3"/>
</dbReference>
<dbReference type="RefSeq" id="WP_192023403.1">
    <property type="nucleotide sequence ID" value="NZ_JACYTN010000001.1"/>
</dbReference>
<dbReference type="SMART" id="SM00823">
    <property type="entry name" value="PKS_PP"/>
    <property type="match status" value="1"/>
</dbReference>
<dbReference type="SUPFAM" id="SSF47336">
    <property type="entry name" value="ACP-like"/>
    <property type="match status" value="2"/>
</dbReference>
<keyword evidence="5" id="KW-0677">Repeat</keyword>
<dbReference type="InterPro" id="IPR020806">
    <property type="entry name" value="PKS_PP-bd"/>
</dbReference>
<reference evidence="10 11" key="1">
    <citation type="submission" date="2020-09" db="EMBL/GenBank/DDBJ databases">
        <title>Paenibacillus sp. CAU 1523 isolated from sand of Haeundae Beach.</title>
        <authorList>
            <person name="Kim W."/>
        </authorList>
    </citation>
    <scope>NUCLEOTIDE SEQUENCE [LARGE SCALE GENOMIC DNA]</scope>
    <source>
        <strain evidence="10 11">CAU 1523</strain>
    </source>
</reference>
<dbReference type="Pfam" id="PF00668">
    <property type="entry name" value="Condensation"/>
    <property type="match status" value="2"/>
</dbReference>
<feature type="region of interest" description="Disordered" evidence="8">
    <location>
        <begin position="2327"/>
        <end position="2348"/>
    </location>
</feature>
<dbReference type="SUPFAM" id="SSF52777">
    <property type="entry name" value="CoA-dependent acyltransferases"/>
    <property type="match status" value="3"/>
</dbReference>
<keyword evidence="11" id="KW-1185">Reference proteome</keyword>
<sequence>MKPKQLSMNQMIIAHQHAREKEYWQQQLDGEIGLEGFPNHNSLAQVTGTEKVMEAFPFMLPEAIAAQLIKRGNQSDYAVHVILLSGIAALLHKYTGSSDMIIGAPIYKQVQETGNFINTMLPLRAQVDRGTSFKELLMQVKQTLAAAIEHQNYPVEALFEQLHFEDGESGLSMYRTVVMLENIHPRHYLGDADCKLLFRFVREEDRIRGTVEYDASVYAQAGLERLLAHYYTFMEQALLQVGASIGELTMLPEEERAQILFTFNGKKGFCPDTTMSQLFEEQVTKAPDAIAATCVGISLTYTELNEQANQLAWLLKEKGIGRDRLVAVLFERSIEMLVGTLAIFKAGGAYVPIDVNYPMERIHTVLADSRASVVLTMATAYPDPAELCQSIVRGTSVEHLVYLDKLAQPEFGASAFRAERLAWLLEQRKPFDLDLKMQDDVQVDAAQLDAAQLDAAQLDVGESQLSHAMCYRRSEQLARFFEHRLGSEPKRYPVGVLAEDPMDRITALSALQRLGVDYAVVRNMKEAAQWIQEGKVGFFVTTSQHVDQVDRLFWEQETLHGYVLLDEYDSLGSVKQSQVQDIWEVVAGQSGEAINDYGWSSSFGGNAFRLEEMQEYIDNFQAKLTPYLTKESKVFEIGCGHGIVLFQLAPSVKSYVATDLSGTIIERNRERAIRESLHHVELKQAAAAEIGCLDVSDVDAVVVSSVVHYFPNTLYLEEVIRSAIGLLKEEGIIYLDDLLDAGRKQELVASTAAYKQANPTALVKTGWDEDLFVDERFFAELQRSYPEIISWESSRKRGMIDNELTRFRYDVLLKIDKKQNRREEVVNSDQLLGDSKGRYTWKEVHQLAVGTGEVDTRNDTHEGIEPYTSNTSKNHSGALLVEAAAWGTVTDVSTMTAMPKHNPPSINKPDDLSYVIYTSGSTGRPKGAMVEHRGMINHLYAKQNDFAVSDTSIIAQNASHCFDISVWQMFLGLVLGGSVVIYPNEVTLDADTFIHQIEQDGITILEVVPSYLSVLLDQLEPERNSLANLKLLVVTGEALKPALVDRWFTKYPGIQLANAYGPTEASDDITHYMMDRDPLLASIPVGYPIQNMTIYIVDQGGQLSPIGIKGEIWVSGIGVGRGYVNQPEKTKEAFGEDPFSTEPGMRLYKTGDIGRWMEDGSIDFLGRKDHQVKIRGHRIELGEVENRLAELPGVKESVVTVSSRAGEESFLCAYVTGTTTDISVLKKQLTERLPDYMVPEYVVLLERLPLTPNGKVDRKALLEPDGETVGGMTSYKEPSTDIERKLAVIWSEVLGIEQVGVNDSFFDLGGHSLKMMSISGKIQKEYGYKITMNQIFEYPTIKALSNFIEQHVNKENSLHQLEFIPIQSIAALPFYEVSSAQKRIYLLNRIDNVGLSYNISAAFIIKGLLDRTAVERCFHQLLVRHEALRTSFVFHNNELVQRIAENVPFELVHYRASEEQVGARIGEFVKRFDLAKAPLFRAGLVEIAVDKHILLFDQHHIISDGISQELLIEEFIRLYNGETLASLPIQYKDFAVWQNQIMKTEKYRSQESYWLNVFDQELANLNLPLDYVRPKQQSYEGNIIDFALDPATTGRLHELARNQGLTLYMVLLTAFHILLSKYAAQEDIVIGSPIAGRQHPDVERMVGVFINILCMRNKWSAEQTIGDFLQQVKINTLNAYEHQDYPYEELVAQLNLPRDASRNPLFDVMFVLQNMSVSKMEMNGLDVGPYEYNHTTTQFDLKLDVTETEEQGLLCTFEYSTQLFKPTTIQHMAERFELLVNQMIDGIHRKVVDICLVTEKERAQIHAWNDTAVDFTKGTIHSLFEKRVQQTPNEIAIVHGEQTITYKELNERANQLARLLQQIGIQSNERVGLCAVRNPNMIIGILGILKAGACYVPLDPDYPLQRKQYILNHCGARKLIVEGVKEANELLHKESDLEVVISLEDGDSSGQWKEMRHELKLYTIDDIQHHLSVNLDLNHDVESLMYVMYTSGSTGVPKGVMVTHANVSNYVQWSISHFGLSADDNMMLVTSMCFDISVFEMFGALLSTATLHILDIRTLHDPKRLLAYICEHQIHVWHSVPTLITQALLMLDHYEDEKRFDLRHVRLIMLGGEAWSTTLAEQIRTKFLGAQLYNMYGPTEATIWVTSFQVPAATSGLKAISIGTPIANNQIWIMDDAGQLCGVGIPGHIYVSGTNVTPGYYNNAAETASKFVFEEAMGMVLYRTGDIGRYLADGNIEFYGRNDNMVKVRGYRIETGEIEQALLRKQEISETVVVVRQYQGSASLVCYYVAQTDCKSAQLTAHLEGLLPTYMIPSQFVSMDQLPLTPNGKVDRNALPDPASRSDEADVYSTPANELEERIASVWRTVLSVKNIGVHDDFYQLGGNSLLIIKLEVELEKQGLFSKGIYLTECNTIRKLADRLELSEQGQSEQAAAVTGNSLVYELDCARQVDENKNTYLLPNIEPFNDIFYKNCFYSSAFSMLKYFECDAVDLITDERCVYEYDRLQNRFRVEYVSLQSLDDTLAEKWVSMDTKMISQHIIADMQKAISNGRPVIIWIDCYYASIRADKYQHEHFPHTWLIYGYDETKQIAYIIEQLHSEHSVYEKRTVAFEEVVAAYNGYLQHLAHMYTDIPSYYEFFSSKEKESDMEEKNEIYRNRSTRYLTLIRESELCRSADKDSLQNLAQFIVDFEAMVSNLELLRDKAAQLIDNLNDVINGKRVEKYTLRTLFGEEWVGTRVISEIVDGWEAVRVIIARAHFSASYTHHSLAKAVTMLKSIERLEHEYVSCAFK</sequence>
<dbReference type="Gene3D" id="3.90.70.10">
    <property type="entry name" value="Cysteine proteinases"/>
    <property type="match status" value="1"/>
</dbReference>
<evidence type="ECO:0000256" key="1">
    <source>
        <dbReference type="ARBA" id="ARBA00001957"/>
    </source>
</evidence>
<keyword evidence="6" id="KW-0045">Antibiotic biosynthesis</keyword>
<dbReference type="PROSITE" id="PS50075">
    <property type="entry name" value="CARRIER"/>
    <property type="match status" value="2"/>
</dbReference>
<dbReference type="Pfam" id="PF13193">
    <property type="entry name" value="AMP-binding_C"/>
    <property type="match status" value="2"/>
</dbReference>
<dbReference type="InterPro" id="IPR009081">
    <property type="entry name" value="PP-bd_ACP"/>
</dbReference>
<dbReference type="SUPFAM" id="SSF56801">
    <property type="entry name" value="Acetyl-CoA synthetase-like"/>
    <property type="match status" value="3"/>
</dbReference>
<dbReference type="InterPro" id="IPR042099">
    <property type="entry name" value="ANL_N_sf"/>
</dbReference>
<dbReference type="InterPro" id="IPR013217">
    <property type="entry name" value="Methyltransf_12"/>
</dbReference>
<dbReference type="CDD" id="cd05930">
    <property type="entry name" value="A_NRPS"/>
    <property type="match status" value="2"/>
</dbReference>
<protein>
    <submittedName>
        <fullName evidence="10">Amino acid adenylation domain-containing protein</fullName>
    </submittedName>
</protein>
<evidence type="ECO:0000256" key="8">
    <source>
        <dbReference type="SAM" id="MobiDB-lite"/>
    </source>
</evidence>
<keyword evidence="3" id="KW-0596">Phosphopantetheine</keyword>
<feature type="domain" description="Carrier" evidence="9">
    <location>
        <begin position="2350"/>
        <end position="2424"/>
    </location>
</feature>
<feature type="domain" description="Carrier" evidence="9">
    <location>
        <begin position="1277"/>
        <end position="1352"/>
    </location>
</feature>
<dbReference type="Gene3D" id="3.40.50.12780">
    <property type="entry name" value="N-terminal domain of ligase-like"/>
    <property type="match status" value="2"/>
</dbReference>
<evidence type="ECO:0000256" key="3">
    <source>
        <dbReference type="ARBA" id="ARBA00022450"/>
    </source>
</evidence>
<evidence type="ECO:0000256" key="5">
    <source>
        <dbReference type="ARBA" id="ARBA00022737"/>
    </source>
</evidence>
<dbReference type="InterPro" id="IPR025110">
    <property type="entry name" value="AMP-bd_C"/>
</dbReference>
<dbReference type="SUPFAM" id="SSF53335">
    <property type="entry name" value="S-adenosyl-L-methionine-dependent methyltransferases"/>
    <property type="match status" value="1"/>
</dbReference>
<dbReference type="CDD" id="cd19531">
    <property type="entry name" value="LCL_NRPS-like"/>
    <property type="match status" value="1"/>
</dbReference>
<dbReference type="Gene3D" id="1.10.1200.10">
    <property type="entry name" value="ACP-like"/>
    <property type="match status" value="2"/>
</dbReference>
<comment type="similarity">
    <text evidence="2">Belongs to the ATP-dependent AMP-binding enzyme family.</text>
</comment>
<dbReference type="EMBL" id="JACYTN010000001">
    <property type="protein sequence ID" value="MBD8496930.1"/>
    <property type="molecule type" value="Genomic_DNA"/>
</dbReference>
<dbReference type="Pfam" id="PF13529">
    <property type="entry name" value="Peptidase_C39_2"/>
    <property type="match status" value="1"/>
</dbReference>
<feature type="compositionally biased region" description="Basic and acidic residues" evidence="8">
    <location>
        <begin position="2329"/>
        <end position="2344"/>
    </location>
</feature>
<dbReference type="NCBIfam" id="NF003417">
    <property type="entry name" value="PRK04813.1"/>
    <property type="match status" value="3"/>
</dbReference>
<keyword evidence="7" id="KW-0511">Multifunctional enzyme</keyword>